<organism evidence="1">
    <name type="scientific">Daucus carota subsp. sativus</name>
    <name type="common">Carrot</name>
    <dbReference type="NCBI Taxonomy" id="79200"/>
    <lineage>
        <taxon>Eukaryota</taxon>
        <taxon>Viridiplantae</taxon>
        <taxon>Streptophyta</taxon>
        <taxon>Embryophyta</taxon>
        <taxon>Tracheophyta</taxon>
        <taxon>Spermatophyta</taxon>
        <taxon>Magnoliopsida</taxon>
        <taxon>eudicotyledons</taxon>
        <taxon>Gunneridae</taxon>
        <taxon>Pentapetalae</taxon>
        <taxon>asterids</taxon>
        <taxon>campanulids</taxon>
        <taxon>Apiales</taxon>
        <taxon>Apiaceae</taxon>
        <taxon>Apioideae</taxon>
        <taxon>Scandiceae</taxon>
        <taxon>Daucinae</taxon>
        <taxon>Daucus</taxon>
        <taxon>Daucus sect. Daucus</taxon>
    </lineage>
</organism>
<keyword evidence="3" id="KW-1185">Reference proteome</keyword>
<evidence type="ECO:0000313" key="3">
    <source>
        <dbReference type="Proteomes" id="UP000077755"/>
    </source>
</evidence>
<dbReference type="Gramene" id="KZM88122">
    <property type="protein sequence ID" value="KZM88122"/>
    <property type="gene ID" value="DCAR_025197"/>
</dbReference>
<protein>
    <submittedName>
        <fullName evidence="1">Uncharacterized protein</fullName>
    </submittedName>
</protein>
<evidence type="ECO:0000313" key="1">
    <source>
        <dbReference type="EMBL" id="KZM88122.1"/>
    </source>
</evidence>
<proteinExistence type="predicted"/>
<evidence type="ECO:0000313" key="2">
    <source>
        <dbReference type="EMBL" id="WOH09484.1"/>
    </source>
</evidence>
<accession>A0A161ZLJ9</accession>
<dbReference type="EMBL" id="LNRQ01000007">
    <property type="protein sequence ID" value="KZM88122.1"/>
    <property type="molecule type" value="Genomic_DNA"/>
</dbReference>
<reference evidence="1" key="1">
    <citation type="journal article" date="2016" name="Nat. Genet.">
        <title>A high-quality carrot genome assembly provides new insights into carotenoid accumulation and asterid genome evolution.</title>
        <authorList>
            <person name="Iorizzo M."/>
            <person name="Ellison S."/>
            <person name="Senalik D."/>
            <person name="Zeng P."/>
            <person name="Satapoomin P."/>
            <person name="Huang J."/>
            <person name="Bowman M."/>
            <person name="Iovene M."/>
            <person name="Sanseverino W."/>
            <person name="Cavagnaro P."/>
            <person name="Yildiz M."/>
            <person name="Macko-Podgorni A."/>
            <person name="Moranska E."/>
            <person name="Grzebelus E."/>
            <person name="Grzebelus D."/>
            <person name="Ashrafi H."/>
            <person name="Zheng Z."/>
            <person name="Cheng S."/>
            <person name="Spooner D."/>
            <person name="Van Deynze A."/>
            <person name="Simon P."/>
        </authorList>
    </citation>
    <scope>NUCLEOTIDE SEQUENCE [LARGE SCALE GENOMIC DNA]</scope>
    <source>
        <tissue evidence="1">Leaf</tissue>
    </source>
</reference>
<dbReference type="AlphaFoldDB" id="A0A161ZLJ9"/>
<name>A0A161ZLJ9_DAUCS</name>
<sequence length="352" mass="38498">MLGPLNDMTVEQAIMVGIQAACVFAKEKQLELTHIETSHMGIFELISNQELFVIPEELLEAFRLFNSIHANNPSHALNDPHEDNSRKISWIPEHMNSSASYMAEYARLHLSEPVELPGDSTLGNLQFFLDRDMGRVLNNPDIMVMPLMGLGEVIDPPCNTLKRKRVEYEQDEFGGPWDCLVPSADLHNVVLNPSAAVHSWSIIPPASLPGNKGKGKHYDNYSFYDRGSLSQKAIAILDSGALSRFSPCFCDKALNLELPVGDVSLELFAKDVLHYACLDTLGILEPMFLPLPAPDKQFMTIDQMLLEMGLHSSSPQVVSAVKDAGVVLGGTSSVGVGSISSAAQRGRRAASV</sequence>
<dbReference type="EMBL" id="CP093349">
    <property type="protein sequence ID" value="WOH09484.1"/>
    <property type="molecule type" value="Genomic_DNA"/>
</dbReference>
<reference evidence="2" key="2">
    <citation type="submission" date="2022-03" db="EMBL/GenBank/DDBJ databases">
        <title>Draft title - Genomic analysis of global carrot germplasm unveils the trajectory of domestication and the origin of high carotenoid orange carrot.</title>
        <authorList>
            <person name="Iorizzo M."/>
            <person name="Ellison S."/>
            <person name="Senalik D."/>
            <person name="Macko-Podgorni A."/>
            <person name="Grzebelus D."/>
            <person name="Bostan H."/>
            <person name="Rolling W."/>
            <person name="Curaba J."/>
            <person name="Simon P."/>
        </authorList>
    </citation>
    <scope>NUCLEOTIDE SEQUENCE</scope>
    <source>
        <tissue evidence="2">Leaf</tissue>
    </source>
</reference>
<gene>
    <name evidence="1" type="ORF">DCAR_025197</name>
    <name evidence="2" type="ORF">DCAR_0728941</name>
</gene>
<dbReference type="Proteomes" id="UP000077755">
    <property type="component" value="Chromosome 7"/>
</dbReference>